<dbReference type="Proteomes" id="UP000187609">
    <property type="component" value="Unassembled WGS sequence"/>
</dbReference>
<evidence type="ECO:0000313" key="2">
    <source>
        <dbReference type="Proteomes" id="UP000187609"/>
    </source>
</evidence>
<evidence type="ECO:0000313" key="1">
    <source>
        <dbReference type="EMBL" id="OIT07795.1"/>
    </source>
</evidence>
<gene>
    <name evidence="1" type="ORF">A4A49_53174</name>
</gene>
<dbReference type="Gramene" id="OIT07795">
    <property type="protein sequence ID" value="OIT07795"/>
    <property type="gene ID" value="A4A49_53174"/>
</dbReference>
<comment type="caution">
    <text evidence="1">The sequence shown here is derived from an EMBL/GenBank/DDBJ whole genome shotgun (WGS) entry which is preliminary data.</text>
</comment>
<protein>
    <submittedName>
        <fullName evidence="1">Uncharacterized protein</fullName>
    </submittedName>
</protein>
<dbReference type="EMBL" id="MJEQ01037183">
    <property type="protein sequence ID" value="OIT07795.1"/>
    <property type="molecule type" value="Genomic_DNA"/>
</dbReference>
<accession>A0A1J6JAD8</accession>
<name>A0A1J6JAD8_NICAT</name>
<dbReference type="AlphaFoldDB" id="A0A1J6JAD8"/>
<sequence>MEEDGERAVDKVNISIASIVQYLLAIYHKVPHVQCKHSEYLLEAVQTQANLELESSRFNMDKSTTGYLYHQTGCVAAKDVRSSDKPQVHKGVRMKEATDVEIDPLSC</sequence>
<keyword evidence="2" id="KW-1185">Reference proteome</keyword>
<proteinExistence type="predicted"/>
<reference evidence="1" key="1">
    <citation type="submission" date="2016-11" db="EMBL/GenBank/DDBJ databases">
        <title>The genome of Nicotiana attenuata.</title>
        <authorList>
            <person name="Xu S."/>
            <person name="Brockmoeller T."/>
            <person name="Gaquerel E."/>
            <person name="Navarro A."/>
            <person name="Kuhl H."/>
            <person name="Gase K."/>
            <person name="Ling Z."/>
            <person name="Zhou W."/>
            <person name="Kreitzer C."/>
            <person name="Stanke M."/>
            <person name="Tang H."/>
            <person name="Lyons E."/>
            <person name="Pandey P."/>
            <person name="Pandey S.P."/>
            <person name="Timmermann B."/>
            <person name="Baldwin I.T."/>
        </authorList>
    </citation>
    <scope>NUCLEOTIDE SEQUENCE [LARGE SCALE GENOMIC DNA]</scope>
    <source>
        <strain evidence="1">UT</strain>
    </source>
</reference>
<organism evidence="1 2">
    <name type="scientific">Nicotiana attenuata</name>
    <name type="common">Coyote tobacco</name>
    <dbReference type="NCBI Taxonomy" id="49451"/>
    <lineage>
        <taxon>Eukaryota</taxon>
        <taxon>Viridiplantae</taxon>
        <taxon>Streptophyta</taxon>
        <taxon>Embryophyta</taxon>
        <taxon>Tracheophyta</taxon>
        <taxon>Spermatophyta</taxon>
        <taxon>Magnoliopsida</taxon>
        <taxon>eudicotyledons</taxon>
        <taxon>Gunneridae</taxon>
        <taxon>Pentapetalae</taxon>
        <taxon>asterids</taxon>
        <taxon>lamiids</taxon>
        <taxon>Solanales</taxon>
        <taxon>Solanaceae</taxon>
        <taxon>Nicotianoideae</taxon>
        <taxon>Nicotianeae</taxon>
        <taxon>Nicotiana</taxon>
    </lineage>
</organism>